<sequence>MAKGKRMNVVWLTCVVWLALMADHSARGDPSQWQVMIADLHSDVEMKAAERLAHAVGEACGVGPLPVVGPGPSHALQRPTFAVGTITYLLLTGTQPPSVAAVGEQGYAIKSSSAGINGDVENGSSWIALVGADPNGPGALYAVEELLEGWGARYYAPDVVREASCPGTLPTGLDIVKRVKWTMRSSYKKEVIADPDWAVKLRHNYPPLPKEYGGGPQYTKPGMVHTAAQLIPRAKYYDAHPEWFWPQGTPPEGNLGQLCWHHQDLIDEVTRVVLGILADSPEEATIISVSQNDNHLYCQQPEELTINEKEGSQMGTLLRAVNAVADAVAKEYPKIQVDTLAYEFTQTPPKITVPAPNVVIRLCSIKANFAEPLTGPSNKAFASDIAEWSKLAPGRLYVWDYTTDFYGYVQPFPNTRVLAKNIRFFDQMGVVGLLEEDVYNTIGGDFGELRAWLLGQLMWEPSRTDEEALITEFLTAYYGEAAVDSVQDYMDIYERSAQDTQAYVKFSSNWTSPYLTPAAVFEGAVKLQGAYEAPGLSNAQRGRVQRLQLGPLYVYLLREEEMRRAVPAKWPYPEKVSDAFDLFSGWYNASGMAMLNENGDGLPWLKTCMLNQTACAV</sequence>
<dbReference type="EMBL" id="CP031053">
    <property type="protein sequence ID" value="QDZ25968.1"/>
    <property type="molecule type" value="Genomic_DNA"/>
</dbReference>
<organism evidence="2 3">
    <name type="scientific">Chloropicon primus</name>
    <dbReference type="NCBI Taxonomy" id="1764295"/>
    <lineage>
        <taxon>Eukaryota</taxon>
        <taxon>Viridiplantae</taxon>
        <taxon>Chlorophyta</taxon>
        <taxon>Chloropicophyceae</taxon>
        <taxon>Chloropicales</taxon>
        <taxon>Chloropicaceae</taxon>
        <taxon>Chloropicon</taxon>
    </lineage>
</organism>
<dbReference type="PANTHER" id="PTHR47406:SF2">
    <property type="entry name" value="ALPHA GLUCURONIDASE N-TERMINAL DOMAIN-CONTAINING PROTEIN"/>
    <property type="match status" value="1"/>
</dbReference>
<feature type="signal peptide" evidence="1">
    <location>
        <begin position="1"/>
        <end position="28"/>
    </location>
</feature>
<gene>
    <name evidence="2" type="ORF">A3770_20p84860</name>
</gene>
<keyword evidence="1" id="KW-0732">Signal</keyword>
<evidence type="ECO:0000313" key="3">
    <source>
        <dbReference type="Proteomes" id="UP000316726"/>
    </source>
</evidence>
<accession>A0A5B8MYQ7</accession>
<evidence type="ECO:0000313" key="2">
    <source>
        <dbReference type="EMBL" id="QDZ25968.1"/>
    </source>
</evidence>
<dbReference type="AlphaFoldDB" id="A0A5B8MYQ7"/>
<proteinExistence type="predicted"/>
<dbReference type="PANTHER" id="PTHR47406">
    <property type="entry name" value="COAGULATION FACTOR 5/8 TYPE, C-TERMINAL"/>
    <property type="match status" value="1"/>
</dbReference>
<dbReference type="Proteomes" id="UP000316726">
    <property type="component" value="Chromosome 20"/>
</dbReference>
<dbReference type="InterPro" id="IPR032287">
    <property type="entry name" value="DUF4838"/>
</dbReference>
<name>A0A5B8MYQ7_9CHLO</name>
<dbReference type="Pfam" id="PF16126">
    <property type="entry name" value="DUF4838"/>
    <property type="match status" value="1"/>
</dbReference>
<feature type="chain" id="PRO_5022769306" evidence="1">
    <location>
        <begin position="29"/>
        <end position="617"/>
    </location>
</feature>
<protein>
    <submittedName>
        <fullName evidence="2">DUF4838 domain-containing protein</fullName>
    </submittedName>
</protein>
<dbReference type="OrthoDB" id="10254694at2759"/>
<evidence type="ECO:0000256" key="1">
    <source>
        <dbReference type="SAM" id="SignalP"/>
    </source>
</evidence>
<reference evidence="2 3" key="1">
    <citation type="submission" date="2018-07" db="EMBL/GenBank/DDBJ databases">
        <title>The complete nuclear genome of the prasinophyte Chloropicon primus (CCMP1205).</title>
        <authorList>
            <person name="Pombert J.-F."/>
            <person name="Otis C."/>
            <person name="Turmel M."/>
            <person name="Lemieux C."/>
        </authorList>
    </citation>
    <scope>NUCLEOTIDE SEQUENCE [LARGE SCALE GENOMIC DNA]</scope>
    <source>
        <strain evidence="2 3">CCMP1205</strain>
    </source>
</reference>
<keyword evidence="3" id="KW-1185">Reference proteome</keyword>